<feature type="compositionally biased region" description="Acidic residues" evidence="1">
    <location>
        <begin position="24"/>
        <end position="37"/>
    </location>
</feature>
<keyword evidence="3" id="KW-1185">Reference proteome</keyword>
<reference evidence="2 3" key="1">
    <citation type="submission" date="2019-01" db="EMBL/GenBank/DDBJ databases">
        <title>Sequencing of cultivated peanut Arachis hypogaea provides insights into genome evolution and oil improvement.</title>
        <authorList>
            <person name="Chen X."/>
        </authorList>
    </citation>
    <scope>NUCLEOTIDE SEQUENCE [LARGE SCALE GENOMIC DNA]</scope>
    <source>
        <strain evidence="3">cv. Fuhuasheng</strain>
        <tissue evidence="2">Leaves</tissue>
    </source>
</reference>
<protein>
    <submittedName>
        <fullName evidence="2">Uncharacterized protein</fullName>
    </submittedName>
</protein>
<accession>A0A444YDR6</accession>
<gene>
    <name evidence="2" type="ORF">Ahy_B07g088095</name>
</gene>
<feature type="region of interest" description="Disordered" evidence="1">
    <location>
        <begin position="16"/>
        <end position="86"/>
    </location>
</feature>
<comment type="caution">
    <text evidence="2">The sequence shown here is derived from an EMBL/GenBank/DDBJ whole genome shotgun (WGS) entry which is preliminary data.</text>
</comment>
<sequence length="172" mass="19446">MENRLRMVSSCIRKVQCGKKQTEPADDTGAEFSDSDEDEHHEPEFVNIGGCDSDSLNSDYQPSEEKDDSINDLHFTDSEDELDPDISGFEDVNVMVDKYRAAKKKGVANENFEDDEGADNEDIPCAHAVSCINFKRLNMEAFVADCYKKEAYLKCYESVIHQLNGPDLWETT</sequence>
<dbReference type="AlphaFoldDB" id="A0A444YDR6"/>
<evidence type="ECO:0000313" key="2">
    <source>
        <dbReference type="EMBL" id="RYR00049.1"/>
    </source>
</evidence>
<evidence type="ECO:0000256" key="1">
    <source>
        <dbReference type="SAM" id="MobiDB-lite"/>
    </source>
</evidence>
<organism evidence="2 3">
    <name type="scientific">Arachis hypogaea</name>
    <name type="common">Peanut</name>
    <dbReference type="NCBI Taxonomy" id="3818"/>
    <lineage>
        <taxon>Eukaryota</taxon>
        <taxon>Viridiplantae</taxon>
        <taxon>Streptophyta</taxon>
        <taxon>Embryophyta</taxon>
        <taxon>Tracheophyta</taxon>
        <taxon>Spermatophyta</taxon>
        <taxon>Magnoliopsida</taxon>
        <taxon>eudicotyledons</taxon>
        <taxon>Gunneridae</taxon>
        <taxon>Pentapetalae</taxon>
        <taxon>rosids</taxon>
        <taxon>fabids</taxon>
        <taxon>Fabales</taxon>
        <taxon>Fabaceae</taxon>
        <taxon>Papilionoideae</taxon>
        <taxon>50 kb inversion clade</taxon>
        <taxon>dalbergioids sensu lato</taxon>
        <taxon>Dalbergieae</taxon>
        <taxon>Pterocarpus clade</taxon>
        <taxon>Arachis</taxon>
    </lineage>
</organism>
<proteinExistence type="predicted"/>
<evidence type="ECO:0000313" key="3">
    <source>
        <dbReference type="Proteomes" id="UP000289738"/>
    </source>
</evidence>
<dbReference type="Proteomes" id="UP000289738">
    <property type="component" value="Chromosome B07"/>
</dbReference>
<name>A0A444YDR6_ARAHY</name>
<feature type="compositionally biased region" description="Basic and acidic residues" evidence="1">
    <location>
        <begin position="68"/>
        <end position="77"/>
    </location>
</feature>
<dbReference type="EMBL" id="SDMP01000017">
    <property type="protein sequence ID" value="RYR00049.1"/>
    <property type="molecule type" value="Genomic_DNA"/>
</dbReference>